<comment type="similarity">
    <text evidence="1 6">Belongs to the RpoE family.</text>
</comment>
<dbReference type="NCBIfam" id="TIGR04567">
    <property type="entry name" value="RNAP_delt_lowGC"/>
    <property type="match status" value="1"/>
</dbReference>
<dbReference type="GO" id="GO:0006351">
    <property type="term" value="P:DNA-templated transcription"/>
    <property type="evidence" value="ECO:0007669"/>
    <property type="project" value="InterPro"/>
</dbReference>
<evidence type="ECO:0000256" key="6">
    <source>
        <dbReference type="HAMAP-Rule" id="MF_00357"/>
    </source>
</evidence>
<evidence type="ECO:0000256" key="3">
    <source>
        <dbReference type="ARBA" id="ARBA00022679"/>
    </source>
</evidence>
<keyword evidence="10" id="KW-1185">Reference proteome</keyword>
<evidence type="ECO:0000313" key="10">
    <source>
        <dbReference type="Proteomes" id="UP000217785"/>
    </source>
</evidence>
<evidence type="ECO:0000256" key="2">
    <source>
        <dbReference type="ARBA" id="ARBA00022478"/>
    </source>
</evidence>
<accession>A0A292YM33</accession>
<dbReference type="GO" id="GO:0006355">
    <property type="term" value="P:regulation of DNA-templated transcription"/>
    <property type="evidence" value="ECO:0007669"/>
    <property type="project" value="UniProtKB-UniRule"/>
</dbReference>
<proteinExistence type="inferred from homology"/>
<keyword evidence="3 6" id="KW-0808">Transferase</keyword>
<dbReference type="InterPro" id="IPR029757">
    <property type="entry name" value="RpoE"/>
</dbReference>
<dbReference type="Gene3D" id="1.10.10.1250">
    <property type="entry name" value="RNA polymerase, subunit delta, N-terminal domain"/>
    <property type="match status" value="1"/>
</dbReference>
<dbReference type="EMBL" id="BDUF01000023">
    <property type="protein sequence ID" value="GAX89565.1"/>
    <property type="molecule type" value="Genomic_DNA"/>
</dbReference>
<keyword evidence="5 6" id="KW-0804">Transcription</keyword>
<gene>
    <name evidence="6" type="primary">rpoE</name>
    <name evidence="9" type="ORF">EFBL_1189</name>
</gene>
<feature type="region of interest" description="Disordered" evidence="7">
    <location>
        <begin position="110"/>
        <end position="157"/>
    </location>
</feature>
<evidence type="ECO:0000256" key="5">
    <source>
        <dbReference type="ARBA" id="ARBA00023163"/>
    </source>
</evidence>
<sequence>MPLVDIAYEVLKEANKPFYYRDLLQAVANIRGLSEEEIQSVIAILYTELNIDGRFLSIGNNTWGLKRWYPVDKTAEKTVVGKKFILRDDDDFEEEEDEALYLEDELEEGEGLDYVSLDDEEDLEYEEVDEVDEELEEFDDEMNEEEEEIVEEEDEDY</sequence>
<dbReference type="InterPro" id="IPR038087">
    <property type="entry name" value="RNAP_delta_N_dom_sf"/>
</dbReference>
<protein>
    <recommendedName>
        <fullName evidence="6">Probable DNA-directed RNA polymerase subunit delta</fullName>
    </recommendedName>
    <alternativeName>
        <fullName evidence="6">RNAP delta factor</fullName>
    </alternativeName>
</protein>
<comment type="caution">
    <text evidence="9">The sequence shown here is derived from an EMBL/GenBank/DDBJ whole genome shotgun (WGS) entry which is preliminary data.</text>
</comment>
<evidence type="ECO:0000259" key="8">
    <source>
        <dbReference type="PROSITE" id="PS51913"/>
    </source>
</evidence>
<keyword evidence="4 6" id="KW-0548">Nucleotidyltransferase</keyword>
<evidence type="ECO:0000256" key="1">
    <source>
        <dbReference type="ARBA" id="ARBA00009828"/>
    </source>
</evidence>
<keyword evidence="2 6" id="KW-0240">DNA-directed RNA polymerase</keyword>
<organism evidence="9 10">
    <name type="scientific">Effusibacillus lacus</name>
    <dbReference type="NCBI Taxonomy" id="1348429"/>
    <lineage>
        <taxon>Bacteria</taxon>
        <taxon>Bacillati</taxon>
        <taxon>Bacillota</taxon>
        <taxon>Bacilli</taxon>
        <taxon>Bacillales</taxon>
        <taxon>Alicyclobacillaceae</taxon>
        <taxon>Effusibacillus</taxon>
    </lineage>
</organism>
<evidence type="ECO:0000256" key="4">
    <source>
        <dbReference type="ARBA" id="ARBA00022695"/>
    </source>
</evidence>
<dbReference type="GO" id="GO:0000428">
    <property type="term" value="C:DNA-directed RNA polymerase complex"/>
    <property type="evidence" value="ECO:0007669"/>
    <property type="project" value="UniProtKB-KW"/>
</dbReference>
<feature type="domain" description="HTH HARE-type" evidence="8">
    <location>
        <begin position="1"/>
        <end position="68"/>
    </location>
</feature>
<dbReference type="PROSITE" id="PS51913">
    <property type="entry name" value="HTH_HARE"/>
    <property type="match status" value="1"/>
</dbReference>
<reference evidence="10" key="1">
    <citation type="submission" date="2017-07" db="EMBL/GenBank/DDBJ databases">
        <title>Draft genome sequence of Effusibacillus lacus strain skLN1.</title>
        <authorList>
            <person name="Watanabe M."/>
            <person name="Kojima H."/>
            <person name="Fukui M."/>
        </authorList>
    </citation>
    <scope>NUCLEOTIDE SEQUENCE [LARGE SCALE GENOMIC DNA]</scope>
    <source>
        <strain evidence="10">skLN1</strain>
    </source>
</reference>
<dbReference type="GO" id="GO:0003899">
    <property type="term" value="F:DNA-directed RNA polymerase activity"/>
    <property type="evidence" value="ECO:0007669"/>
    <property type="project" value="UniProtKB-UniRule"/>
</dbReference>
<dbReference type="Pfam" id="PF05066">
    <property type="entry name" value="HARE-HTH"/>
    <property type="match status" value="1"/>
</dbReference>
<name>A0A292YM33_9BACL</name>
<evidence type="ECO:0000256" key="7">
    <source>
        <dbReference type="SAM" id="MobiDB-lite"/>
    </source>
</evidence>
<dbReference type="InterPro" id="IPR007759">
    <property type="entry name" value="Asxl_HARE-HTH"/>
</dbReference>
<comment type="subunit">
    <text evidence="6">RNAP is composed of a core of 2 alpha, a beta and a beta' subunits. The core is associated with a delta subunit and one of several sigma factors.</text>
</comment>
<comment type="function">
    <text evidence="6">Participates in both the initiation and recycling phases of transcription. In the presence of the delta subunit, RNAP displays an increased specificity of transcription, a decreased affinity for nucleic acids, and an increased efficiency of RNA synthesis because of enhanced recycling.</text>
</comment>
<dbReference type="HAMAP" id="MF_00357">
    <property type="entry name" value="RNApol_bact_RpoE"/>
    <property type="match status" value="1"/>
</dbReference>
<evidence type="ECO:0000313" key="9">
    <source>
        <dbReference type="EMBL" id="GAX89565.1"/>
    </source>
</evidence>
<dbReference type="AlphaFoldDB" id="A0A292YM33"/>
<dbReference type="Proteomes" id="UP000217785">
    <property type="component" value="Unassembled WGS sequence"/>
</dbReference>